<evidence type="ECO:0000313" key="7">
    <source>
        <dbReference type="EMBL" id="MCT2043558.1"/>
    </source>
</evidence>
<dbReference type="InterPro" id="IPR020095">
    <property type="entry name" value="PsdUridine_synth_TruA_C"/>
</dbReference>
<keyword evidence="3 4" id="KW-0413">Isomerase</keyword>
<evidence type="ECO:0000256" key="3">
    <source>
        <dbReference type="ARBA" id="ARBA00023235"/>
    </source>
</evidence>
<comment type="similarity">
    <text evidence="1 4 5">Belongs to the tRNA pseudouridine synthase TruA family.</text>
</comment>
<proteinExistence type="inferred from homology"/>
<keyword evidence="8" id="KW-1185">Reference proteome</keyword>
<evidence type="ECO:0000259" key="6">
    <source>
        <dbReference type="Pfam" id="PF01416"/>
    </source>
</evidence>
<protein>
    <recommendedName>
        <fullName evidence="4">tRNA pseudouridine synthase A</fullName>
        <ecNumber evidence="4">5.4.99.12</ecNumber>
    </recommendedName>
    <alternativeName>
        <fullName evidence="4">tRNA pseudouridine(38-40) synthase</fullName>
    </alternativeName>
    <alternativeName>
        <fullName evidence="4">tRNA pseudouridylate synthase I</fullName>
    </alternativeName>
    <alternativeName>
        <fullName evidence="4">tRNA-uridine isomerase I</fullName>
    </alternativeName>
</protein>
<evidence type="ECO:0000256" key="1">
    <source>
        <dbReference type="ARBA" id="ARBA00009375"/>
    </source>
</evidence>
<dbReference type="RefSeq" id="WP_206394248.1">
    <property type="nucleotide sequence ID" value="NZ_JAFDPW010000001.1"/>
</dbReference>
<feature type="domain" description="Pseudouridine synthase I TruA alpha/beta" evidence="6">
    <location>
        <begin position="164"/>
        <end position="266"/>
    </location>
</feature>
<evidence type="ECO:0000313" key="8">
    <source>
        <dbReference type="Proteomes" id="UP001525379"/>
    </source>
</evidence>
<dbReference type="NCBIfam" id="TIGR00071">
    <property type="entry name" value="hisT_truA"/>
    <property type="match status" value="1"/>
</dbReference>
<dbReference type="CDD" id="cd02570">
    <property type="entry name" value="PseudoU_synth_EcTruA"/>
    <property type="match status" value="1"/>
</dbReference>
<organism evidence="7 8">
    <name type="scientific">Pseudoclavibacter albus</name>
    <dbReference type="NCBI Taxonomy" id="272241"/>
    <lineage>
        <taxon>Bacteria</taxon>
        <taxon>Bacillati</taxon>
        <taxon>Actinomycetota</taxon>
        <taxon>Actinomycetes</taxon>
        <taxon>Micrococcales</taxon>
        <taxon>Microbacteriaceae</taxon>
        <taxon>Pseudoclavibacter</taxon>
    </lineage>
</organism>
<dbReference type="InterPro" id="IPR020094">
    <property type="entry name" value="TruA/RsuA/RluB/E/F_N"/>
</dbReference>
<comment type="caution">
    <text evidence="4">Lacks conserved residue(s) required for the propagation of feature annotation.</text>
</comment>
<dbReference type="SUPFAM" id="SSF55120">
    <property type="entry name" value="Pseudouridine synthase"/>
    <property type="match status" value="1"/>
</dbReference>
<dbReference type="Proteomes" id="UP001525379">
    <property type="component" value="Unassembled WGS sequence"/>
</dbReference>
<name>A0ABT2HZ12_9MICO</name>
<dbReference type="PANTHER" id="PTHR11142:SF0">
    <property type="entry name" value="TRNA PSEUDOURIDINE SYNTHASE-LIKE 1"/>
    <property type="match status" value="1"/>
</dbReference>
<gene>
    <name evidence="4 7" type="primary">truA</name>
    <name evidence="7" type="ORF">M3D15_09510</name>
</gene>
<accession>A0ABT2HZ12</accession>
<dbReference type="InterPro" id="IPR020103">
    <property type="entry name" value="PsdUridine_synth_cat_dom_sf"/>
</dbReference>
<dbReference type="Pfam" id="PF01416">
    <property type="entry name" value="PseudoU_synth_1"/>
    <property type="match status" value="1"/>
</dbReference>
<comment type="function">
    <text evidence="4">Formation of pseudouridine at positions 38, 39 and 40 in the anticodon stem and loop of transfer RNAs.</text>
</comment>
<dbReference type="EMBL" id="JALXSQ010000053">
    <property type="protein sequence ID" value="MCT2043558.1"/>
    <property type="molecule type" value="Genomic_DNA"/>
</dbReference>
<dbReference type="Gene3D" id="3.30.70.660">
    <property type="entry name" value="Pseudouridine synthase I, catalytic domain, C-terminal subdomain"/>
    <property type="match status" value="1"/>
</dbReference>
<sequence length="288" mass="31555">MNETVRLRLGIAYDGTAFSGWATQPNLRTVQGTLEDALRILYRDLPQGPLLTCAGRTDAGVHALGQVAHLDLEREVWEGTVRRDSGSDPAAHFLRRIMGILGPDSDVVITSCQVVTHDFDARFSGTWRRYEYRLADASTPFNPLDRHRTARVHQELDLGAMQAAAAIVTGLHDFAGFCKPREGATTIRTLTEFTWRRDDGGVLVAHLLADAFCHSMVRSLVGMCAAVGHGRLNLAAVEQLLQADARGSGFAVLPSRGLTLMEVGYPPAEELASRQEQTRAKRPSLRVV</sequence>
<evidence type="ECO:0000256" key="4">
    <source>
        <dbReference type="HAMAP-Rule" id="MF_00171"/>
    </source>
</evidence>
<keyword evidence="2 4" id="KW-0819">tRNA processing</keyword>
<dbReference type="EC" id="5.4.99.12" evidence="4"/>
<dbReference type="Gene3D" id="3.30.70.580">
    <property type="entry name" value="Pseudouridine synthase I, catalytic domain, N-terminal subdomain"/>
    <property type="match status" value="1"/>
</dbReference>
<dbReference type="PIRSF" id="PIRSF001430">
    <property type="entry name" value="tRNA_psdUrid_synth"/>
    <property type="match status" value="1"/>
</dbReference>
<evidence type="ECO:0000256" key="2">
    <source>
        <dbReference type="ARBA" id="ARBA00022694"/>
    </source>
</evidence>
<comment type="catalytic activity">
    <reaction evidence="4 5">
        <text>uridine(38/39/40) in tRNA = pseudouridine(38/39/40) in tRNA</text>
        <dbReference type="Rhea" id="RHEA:22376"/>
        <dbReference type="Rhea" id="RHEA-COMP:10085"/>
        <dbReference type="Rhea" id="RHEA-COMP:10087"/>
        <dbReference type="ChEBI" id="CHEBI:65314"/>
        <dbReference type="ChEBI" id="CHEBI:65315"/>
        <dbReference type="EC" id="5.4.99.12"/>
    </reaction>
</comment>
<dbReference type="PANTHER" id="PTHR11142">
    <property type="entry name" value="PSEUDOURIDYLATE SYNTHASE"/>
    <property type="match status" value="1"/>
</dbReference>
<reference evidence="7 8" key="1">
    <citation type="submission" date="2022-04" db="EMBL/GenBank/DDBJ databases">
        <title>Human microbiome associated bacterial genomes.</title>
        <authorList>
            <person name="Sandstrom S."/>
            <person name="Salamzade R."/>
            <person name="Kalan L.R."/>
        </authorList>
    </citation>
    <scope>NUCLEOTIDE SEQUENCE [LARGE SCALE GENOMIC DNA]</scope>
    <source>
        <strain evidence="8">p3-SID1799</strain>
    </source>
</reference>
<comment type="subunit">
    <text evidence="4">Homodimer.</text>
</comment>
<comment type="caution">
    <text evidence="7">The sequence shown here is derived from an EMBL/GenBank/DDBJ whole genome shotgun (WGS) entry which is preliminary data.</text>
</comment>
<dbReference type="GO" id="GO:0160147">
    <property type="term" value="F:tRNA pseudouridine(38-40) synthase activity"/>
    <property type="evidence" value="ECO:0007669"/>
    <property type="project" value="UniProtKB-EC"/>
</dbReference>
<dbReference type="InterPro" id="IPR020097">
    <property type="entry name" value="PsdUridine_synth_TruA_a/b_dom"/>
</dbReference>
<dbReference type="HAMAP" id="MF_00171">
    <property type="entry name" value="TruA"/>
    <property type="match status" value="1"/>
</dbReference>
<feature type="active site" description="Nucleophile" evidence="4">
    <location>
        <position position="58"/>
    </location>
</feature>
<evidence type="ECO:0000256" key="5">
    <source>
        <dbReference type="RuleBase" id="RU003792"/>
    </source>
</evidence>
<dbReference type="InterPro" id="IPR001406">
    <property type="entry name" value="PsdUridine_synth_TruA"/>
</dbReference>
<feature type="binding site" evidence="4">
    <location>
        <position position="130"/>
    </location>
    <ligand>
        <name>substrate</name>
    </ligand>
</feature>